<evidence type="ECO:0000313" key="1">
    <source>
        <dbReference type="Proteomes" id="UP000079169"/>
    </source>
</evidence>
<dbReference type="RefSeq" id="XP_026687558.1">
    <property type="nucleotide sequence ID" value="XM_026831757.1"/>
</dbReference>
<dbReference type="PaxDb" id="121845-A0A3Q0JK60"/>
<reference evidence="2 3" key="1">
    <citation type="submission" date="2025-04" db="UniProtKB">
        <authorList>
            <consortium name="RefSeq"/>
        </authorList>
    </citation>
    <scope>IDENTIFICATION</scope>
</reference>
<accession>A0A3Q0JK60</accession>
<dbReference type="KEGG" id="dci:108253876"/>
<evidence type="ECO:0000313" key="3">
    <source>
        <dbReference type="RefSeq" id="XP_026687557.1"/>
    </source>
</evidence>
<gene>
    <name evidence="2 3 4 5" type="primary">LOC108253876</name>
</gene>
<name>A0A3Q0JK60_DIACI</name>
<dbReference type="RefSeq" id="XP_026687556.1">
    <property type="nucleotide sequence ID" value="XM_026831755.1"/>
</dbReference>
<dbReference type="Pfam" id="PF03564">
    <property type="entry name" value="DUF1759"/>
    <property type="match status" value="1"/>
</dbReference>
<dbReference type="STRING" id="121845.A0A3Q0JK60"/>
<dbReference type="AlphaFoldDB" id="A0A3Q0JK60"/>
<dbReference type="RefSeq" id="XP_026687557.1">
    <property type="nucleotide sequence ID" value="XM_026831756.1"/>
</dbReference>
<proteinExistence type="predicted"/>
<evidence type="ECO:0000313" key="2">
    <source>
        <dbReference type="RefSeq" id="XP_026687556.1"/>
    </source>
</evidence>
<protein>
    <submittedName>
        <fullName evidence="2 3">Uncharacterized protein LOC108253876</fullName>
    </submittedName>
</protein>
<dbReference type="Proteomes" id="UP000079169">
    <property type="component" value="Unplaced"/>
</dbReference>
<dbReference type="InterPro" id="IPR005312">
    <property type="entry name" value="DUF1759"/>
</dbReference>
<keyword evidence="1" id="KW-1185">Reference proteome</keyword>
<organism evidence="1 4">
    <name type="scientific">Diaphorina citri</name>
    <name type="common">Asian citrus psyllid</name>
    <dbReference type="NCBI Taxonomy" id="121845"/>
    <lineage>
        <taxon>Eukaryota</taxon>
        <taxon>Metazoa</taxon>
        <taxon>Ecdysozoa</taxon>
        <taxon>Arthropoda</taxon>
        <taxon>Hexapoda</taxon>
        <taxon>Insecta</taxon>
        <taxon>Pterygota</taxon>
        <taxon>Neoptera</taxon>
        <taxon>Paraneoptera</taxon>
        <taxon>Hemiptera</taxon>
        <taxon>Sternorrhyncha</taxon>
        <taxon>Psylloidea</taxon>
        <taxon>Psyllidae</taxon>
        <taxon>Diaphorininae</taxon>
        <taxon>Diaphorina</taxon>
    </lineage>
</organism>
<evidence type="ECO:0000313" key="4">
    <source>
        <dbReference type="RefSeq" id="XP_026687558.1"/>
    </source>
</evidence>
<dbReference type="RefSeq" id="XP_026687559.1">
    <property type="nucleotide sequence ID" value="XM_026831758.1"/>
</dbReference>
<dbReference type="GeneID" id="108253876"/>
<sequence length="296" mass="33852">MSKTNRSALRRSVDKACKRIKDLAAEEPLNQDAIIGQLELLKLRYEELSTKDHEVMEQLLDKKAKDKEIDAEQERVDHYASLYFEATSVVTTAIQRKDRVCDSETVSTTSSAKHKYKLPSLKLKEYDGTIGDFLPFWSQFERIHSDQEMANVDKLGYLRMVMVPGTPAAKLVESYPATGDMYPKVVHALEERFGRKDLLTEFFIRELLKLVIQNASRQNLPLATLYDKIQSHMRNLETLDVTSENCASILLPLISSGLPPDLLQLWERSNHKSESKECLADLMEFLRGESRGARRS</sequence>
<evidence type="ECO:0000313" key="5">
    <source>
        <dbReference type="RefSeq" id="XP_026687559.1"/>
    </source>
</evidence>